<protein>
    <recommendedName>
        <fullName evidence="4">HTH arsR-type domain-containing protein</fullName>
    </recommendedName>
</protein>
<dbReference type="Pfam" id="PF12840">
    <property type="entry name" value="HTH_20"/>
    <property type="match status" value="1"/>
</dbReference>
<evidence type="ECO:0000313" key="6">
    <source>
        <dbReference type="Proteomes" id="UP000730618"/>
    </source>
</evidence>
<dbReference type="InterPro" id="IPR051011">
    <property type="entry name" value="Metal_resp_trans_reg"/>
</dbReference>
<dbReference type="InterPro" id="IPR011991">
    <property type="entry name" value="ArsR-like_HTH"/>
</dbReference>
<evidence type="ECO:0000256" key="1">
    <source>
        <dbReference type="ARBA" id="ARBA00023015"/>
    </source>
</evidence>
<dbReference type="SMART" id="SM00418">
    <property type="entry name" value="HTH_ARSR"/>
    <property type="match status" value="1"/>
</dbReference>
<accession>A0ABN7THP5</accession>
<keyword evidence="2" id="KW-0238">DNA-binding</keyword>
<evidence type="ECO:0000313" key="5">
    <source>
        <dbReference type="EMBL" id="CAG7628734.1"/>
    </source>
</evidence>
<dbReference type="PANTHER" id="PTHR43132">
    <property type="entry name" value="ARSENICAL RESISTANCE OPERON REPRESSOR ARSR-RELATED"/>
    <property type="match status" value="1"/>
</dbReference>
<dbReference type="PANTHER" id="PTHR43132:SF2">
    <property type="entry name" value="ARSENICAL RESISTANCE OPERON REPRESSOR ARSR-RELATED"/>
    <property type="match status" value="1"/>
</dbReference>
<evidence type="ECO:0000256" key="3">
    <source>
        <dbReference type="ARBA" id="ARBA00023163"/>
    </source>
</evidence>
<feature type="domain" description="HTH arsR-type" evidence="4">
    <location>
        <begin position="8"/>
        <end position="107"/>
    </location>
</feature>
<evidence type="ECO:0000259" key="4">
    <source>
        <dbReference type="PROSITE" id="PS50987"/>
    </source>
</evidence>
<dbReference type="InterPro" id="IPR001845">
    <property type="entry name" value="HTH_ArsR_DNA-bd_dom"/>
</dbReference>
<keyword evidence="3" id="KW-0804">Transcription</keyword>
<gene>
    <name evidence="5" type="ORF">PAECIP111802_01488</name>
</gene>
<keyword evidence="1" id="KW-0805">Transcription regulation</keyword>
<proteinExistence type="predicted"/>
<dbReference type="Proteomes" id="UP000730618">
    <property type="component" value="Unassembled WGS sequence"/>
</dbReference>
<dbReference type="CDD" id="cd00090">
    <property type="entry name" value="HTH_ARSR"/>
    <property type="match status" value="1"/>
</dbReference>
<keyword evidence="6" id="KW-1185">Reference proteome</keyword>
<organism evidence="5 6">
    <name type="scientific">Paenibacillus allorhizosphaerae</name>
    <dbReference type="NCBI Taxonomy" id="2849866"/>
    <lineage>
        <taxon>Bacteria</taxon>
        <taxon>Bacillati</taxon>
        <taxon>Bacillota</taxon>
        <taxon>Bacilli</taxon>
        <taxon>Bacillales</taxon>
        <taxon>Paenibacillaceae</taxon>
        <taxon>Paenibacillus</taxon>
    </lineage>
</organism>
<reference evidence="5 6" key="1">
    <citation type="submission" date="2021-06" db="EMBL/GenBank/DDBJ databases">
        <authorList>
            <person name="Criscuolo A."/>
        </authorList>
    </citation>
    <scope>NUCLEOTIDE SEQUENCE [LARGE SCALE GENOMIC DNA]</scope>
    <source>
        <strain evidence="6">CIP 111802</strain>
    </source>
</reference>
<evidence type="ECO:0000256" key="2">
    <source>
        <dbReference type="ARBA" id="ARBA00023125"/>
    </source>
</evidence>
<dbReference type="EMBL" id="CAJVCE010000003">
    <property type="protein sequence ID" value="CAG7628734.1"/>
    <property type="molecule type" value="Genomic_DNA"/>
</dbReference>
<comment type="caution">
    <text evidence="5">The sequence shown here is derived from an EMBL/GenBank/DDBJ whole genome shotgun (WGS) entry which is preliminary data.</text>
</comment>
<sequence>MSQMQGNLKRIPATRVQETAKALSGDVRLRILEVLGKKPMSISQLMDELGVAQPTVSINVQILEQAGLLETAQGANREKICSRSCDTVLFELPMLPGEALDHLEEIQMPVGMYSDFRIQPPCGLLGKEGMIGCYDDPRSFYLPDRSDALMLWFSESGYVEYRFPNPVPPGVKLTALCLSAELCSEAVGFQHDWPSDITLSVNGVEIGTWTSPGDFGEPKGIITPSWWIGNTQYGLLTEWRIEETGSLLNGTRCSDACLDHLDLHFDRPITVRFEVKEDAVNKRGLNLMGAHFGNHAQAVKLTFIR</sequence>
<dbReference type="PROSITE" id="PS50987">
    <property type="entry name" value="HTH_ARSR_2"/>
    <property type="match status" value="1"/>
</dbReference>
<name>A0ABN7THP5_9BACL</name>